<gene>
    <name evidence="2" type="ORF">CJ030_MR2G016408</name>
</gene>
<evidence type="ECO:0000313" key="2">
    <source>
        <dbReference type="EMBL" id="KAB1224519.1"/>
    </source>
</evidence>
<accession>A0A6A1WGR8</accession>
<dbReference type="AlphaFoldDB" id="A0A6A1WGR8"/>
<proteinExistence type="predicted"/>
<dbReference type="PANTHER" id="PTHR37256:SF3">
    <property type="entry name" value="FORMIN-F-LIKE"/>
    <property type="match status" value="1"/>
</dbReference>
<feature type="region of interest" description="Disordered" evidence="1">
    <location>
        <begin position="166"/>
        <end position="191"/>
    </location>
</feature>
<feature type="compositionally biased region" description="Polar residues" evidence="1">
    <location>
        <begin position="168"/>
        <end position="177"/>
    </location>
</feature>
<keyword evidence="3" id="KW-1185">Reference proteome</keyword>
<organism evidence="2 3">
    <name type="scientific">Morella rubra</name>
    <name type="common">Chinese bayberry</name>
    <dbReference type="NCBI Taxonomy" id="262757"/>
    <lineage>
        <taxon>Eukaryota</taxon>
        <taxon>Viridiplantae</taxon>
        <taxon>Streptophyta</taxon>
        <taxon>Embryophyta</taxon>
        <taxon>Tracheophyta</taxon>
        <taxon>Spermatophyta</taxon>
        <taxon>Magnoliopsida</taxon>
        <taxon>eudicotyledons</taxon>
        <taxon>Gunneridae</taxon>
        <taxon>Pentapetalae</taxon>
        <taxon>rosids</taxon>
        <taxon>fabids</taxon>
        <taxon>Fagales</taxon>
        <taxon>Myricaceae</taxon>
        <taxon>Morella</taxon>
    </lineage>
</organism>
<evidence type="ECO:0000313" key="3">
    <source>
        <dbReference type="Proteomes" id="UP000516437"/>
    </source>
</evidence>
<protein>
    <submittedName>
        <fullName evidence="2">Uncharacterized protein</fullName>
    </submittedName>
</protein>
<sequence>MQFSEKAHEKKVLRTKSISSCVMNMAEARREIAHALYLHRASSSSFSPSPSSSSSSSQPAIGGESTVIGNSFDYSNPISGVSQYCYSLIESMPLPEPIWSTTAPSILAAPPPPGAMESPEFEWGENQASYTWWLGFLQTLDGKHSEEPNLPFGNSGPLFSQCEEPTFLDSSGQSSSPDEWLMFPTTEDQGNINVIPQERTFKNPSSG</sequence>
<reference evidence="2 3" key="1">
    <citation type="journal article" date="2019" name="Plant Biotechnol. J.">
        <title>The red bayberry genome and genetic basis of sex determination.</title>
        <authorList>
            <person name="Jia H.M."/>
            <person name="Jia H.J."/>
            <person name="Cai Q.L."/>
            <person name="Wang Y."/>
            <person name="Zhao H.B."/>
            <person name="Yang W.F."/>
            <person name="Wang G.Y."/>
            <person name="Li Y.H."/>
            <person name="Zhan D.L."/>
            <person name="Shen Y.T."/>
            <person name="Niu Q.F."/>
            <person name="Chang L."/>
            <person name="Qiu J."/>
            <person name="Zhao L."/>
            <person name="Xie H.B."/>
            <person name="Fu W.Y."/>
            <person name="Jin J."/>
            <person name="Li X.W."/>
            <person name="Jiao Y."/>
            <person name="Zhou C.C."/>
            <person name="Tu T."/>
            <person name="Chai C.Y."/>
            <person name="Gao J.L."/>
            <person name="Fan L.J."/>
            <person name="van de Weg E."/>
            <person name="Wang J.Y."/>
            <person name="Gao Z.S."/>
        </authorList>
    </citation>
    <scope>NUCLEOTIDE SEQUENCE [LARGE SCALE GENOMIC DNA]</scope>
    <source>
        <tissue evidence="2">Leaves</tissue>
    </source>
</reference>
<dbReference type="PANTHER" id="PTHR37256">
    <property type="entry name" value="E1A-BINDING PROTEIN P400-LIKE"/>
    <property type="match status" value="1"/>
</dbReference>
<dbReference type="OrthoDB" id="997224at2759"/>
<evidence type="ECO:0000256" key="1">
    <source>
        <dbReference type="SAM" id="MobiDB-lite"/>
    </source>
</evidence>
<name>A0A6A1WGR8_9ROSI</name>
<dbReference type="EMBL" id="RXIC02000020">
    <property type="protein sequence ID" value="KAB1224519.1"/>
    <property type="molecule type" value="Genomic_DNA"/>
</dbReference>
<comment type="caution">
    <text evidence="2">The sequence shown here is derived from an EMBL/GenBank/DDBJ whole genome shotgun (WGS) entry which is preliminary data.</text>
</comment>
<dbReference type="Proteomes" id="UP000516437">
    <property type="component" value="Chromosome 2"/>
</dbReference>